<dbReference type="InterPro" id="IPR029787">
    <property type="entry name" value="Nucleotide_cyclase"/>
</dbReference>
<comment type="caution">
    <text evidence="2">The sequence shown here is derived from an EMBL/GenBank/DDBJ whole genome shotgun (WGS) entry which is preliminary data.</text>
</comment>
<evidence type="ECO:0000259" key="1">
    <source>
        <dbReference type="PROSITE" id="PS50887"/>
    </source>
</evidence>
<dbReference type="Gene3D" id="3.30.450.40">
    <property type="match status" value="2"/>
</dbReference>
<protein>
    <submittedName>
        <fullName evidence="2">Diguanylate cyclase</fullName>
    </submittedName>
</protein>
<dbReference type="FunFam" id="3.30.70.270:FF:000001">
    <property type="entry name" value="Diguanylate cyclase domain protein"/>
    <property type="match status" value="1"/>
</dbReference>
<gene>
    <name evidence="2" type="ORF">E3J38_08810</name>
</gene>
<proteinExistence type="predicted"/>
<reference evidence="2 3" key="1">
    <citation type="submission" date="2019-03" db="EMBL/GenBank/DDBJ databases">
        <title>Metabolic potential of uncultured bacteria and archaea associated with petroleum seepage in deep-sea sediments.</title>
        <authorList>
            <person name="Dong X."/>
            <person name="Hubert C."/>
        </authorList>
    </citation>
    <scope>NUCLEOTIDE SEQUENCE [LARGE SCALE GENOMIC DNA]</scope>
    <source>
        <strain evidence="2">E29_bin36</strain>
    </source>
</reference>
<dbReference type="SMART" id="SM00065">
    <property type="entry name" value="GAF"/>
    <property type="match status" value="2"/>
</dbReference>
<feature type="domain" description="GGDEF" evidence="1">
    <location>
        <begin position="380"/>
        <end position="514"/>
    </location>
</feature>
<dbReference type="InterPro" id="IPR003018">
    <property type="entry name" value="GAF"/>
</dbReference>
<dbReference type="PANTHER" id="PTHR45138:SF9">
    <property type="entry name" value="DIGUANYLATE CYCLASE DGCM-RELATED"/>
    <property type="match status" value="1"/>
</dbReference>
<name>A0A523XG59_UNCT6</name>
<dbReference type="SUPFAM" id="SSF55781">
    <property type="entry name" value="GAF domain-like"/>
    <property type="match status" value="2"/>
</dbReference>
<dbReference type="Pfam" id="PF00990">
    <property type="entry name" value="GGDEF"/>
    <property type="match status" value="1"/>
</dbReference>
<dbReference type="Pfam" id="PF01590">
    <property type="entry name" value="GAF"/>
    <property type="match status" value="1"/>
</dbReference>
<organism evidence="2 3">
    <name type="scientific">candidate division TA06 bacterium</name>
    <dbReference type="NCBI Taxonomy" id="2250710"/>
    <lineage>
        <taxon>Bacteria</taxon>
        <taxon>Bacteria division TA06</taxon>
    </lineage>
</organism>
<evidence type="ECO:0000313" key="2">
    <source>
        <dbReference type="EMBL" id="TET78272.1"/>
    </source>
</evidence>
<evidence type="ECO:0000313" key="3">
    <source>
        <dbReference type="Proteomes" id="UP000315534"/>
    </source>
</evidence>
<dbReference type="AlphaFoldDB" id="A0A523XG59"/>
<dbReference type="CDD" id="cd01949">
    <property type="entry name" value="GGDEF"/>
    <property type="match status" value="1"/>
</dbReference>
<dbReference type="EMBL" id="SOIP01000502">
    <property type="protein sequence ID" value="TET78272.1"/>
    <property type="molecule type" value="Genomic_DNA"/>
</dbReference>
<dbReference type="PANTHER" id="PTHR45138">
    <property type="entry name" value="REGULATORY COMPONENTS OF SENSORY TRANSDUCTION SYSTEM"/>
    <property type="match status" value="1"/>
</dbReference>
<dbReference type="InterPro" id="IPR000160">
    <property type="entry name" value="GGDEF_dom"/>
</dbReference>
<dbReference type="SUPFAM" id="SSF55073">
    <property type="entry name" value="Nucleotide cyclase"/>
    <property type="match status" value="1"/>
</dbReference>
<dbReference type="InterPro" id="IPR043128">
    <property type="entry name" value="Rev_trsase/Diguanyl_cyclase"/>
</dbReference>
<dbReference type="GO" id="GO:0052621">
    <property type="term" value="F:diguanylate cyclase activity"/>
    <property type="evidence" value="ECO:0007669"/>
    <property type="project" value="TreeGrafter"/>
</dbReference>
<accession>A0A523XG59</accession>
<dbReference type="PROSITE" id="PS50887">
    <property type="entry name" value="GGDEF"/>
    <property type="match status" value="1"/>
</dbReference>
<dbReference type="InterPro" id="IPR029016">
    <property type="entry name" value="GAF-like_dom_sf"/>
</dbReference>
<dbReference type="Pfam" id="PF13185">
    <property type="entry name" value="GAF_2"/>
    <property type="match status" value="1"/>
</dbReference>
<dbReference type="Proteomes" id="UP000315534">
    <property type="component" value="Unassembled WGS sequence"/>
</dbReference>
<sequence>MEEEEKSVSRLVDKIKELSTFNEIAKLLNSSLNLREVLSLVMKLIASLVKAEAWSVALVDRETNELVFEATTGEKSQQIKEMRLQMGQGIAGWVARQRKPAIIQDVSSDPRFFSQADQATDFKTKSVLCVPLISKGTLVGVVEVINKLGGGPFTENDLELISSLVDHAAVAIHNTELYDRTKKKVKELSLLYEVGAAIASTLDLEEMLNKAAHLIQMSLDSCYIAIFLKEPSKDEVVLKAFSGSSEISPSRTKIRLGVDGLIGWSMVGKRSILVEDVEKQPRYLKGIENIKSELVVPLLKEGKVLGAMDMGSEILGAFTQESIQPIEQLAGQLSIAIQNITLYEKVGVLAVTDDLTKLHNSRYCQMFLQKAEALAKASGNPLSLIFLDADYFKEINDTYGHHFGAATLIELADRIRELLREDYVASRYGGDEYIIMMPNTSLDEALEWAEKLRKLVADKPFLTDKNISHSLTISLGVATYPGSAETAWDLLVKADKAMYHVKETGRNGVHAAPGIDAQSES</sequence>
<dbReference type="NCBIfam" id="TIGR00254">
    <property type="entry name" value="GGDEF"/>
    <property type="match status" value="1"/>
</dbReference>
<dbReference type="Gene3D" id="3.30.70.270">
    <property type="match status" value="1"/>
</dbReference>
<dbReference type="InterPro" id="IPR050469">
    <property type="entry name" value="Diguanylate_Cyclase"/>
</dbReference>
<dbReference type="SMART" id="SM00267">
    <property type="entry name" value="GGDEF"/>
    <property type="match status" value="1"/>
</dbReference>